<dbReference type="InterPro" id="IPR036373">
    <property type="entry name" value="Ribosomal_bL17_sf"/>
</dbReference>
<accession>A0A4Q0A071</accession>
<dbReference type="GO" id="GO:0006412">
    <property type="term" value="P:translation"/>
    <property type="evidence" value="ECO:0007669"/>
    <property type="project" value="InterPro"/>
</dbReference>
<dbReference type="InterPro" id="IPR000456">
    <property type="entry name" value="Ribosomal_bL17"/>
</dbReference>
<dbReference type="GO" id="GO:0003735">
    <property type="term" value="F:structural constituent of ribosome"/>
    <property type="evidence" value="ECO:0007669"/>
    <property type="project" value="InterPro"/>
</dbReference>
<dbReference type="Gene3D" id="3.90.1030.10">
    <property type="entry name" value="Ribosomal protein L17"/>
    <property type="match status" value="1"/>
</dbReference>
<gene>
    <name evidence="5" type="ORF">BJ085DRAFT_2573</name>
</gene>
<dbReference type="PANTHER" id="PTHR14413:SF16">
    <property type="entry name" value="LARGE RIBOSOMAL SUBUNIT PROTEIN BL17M"/>
    <property type="match status" value="1"/>
</dbReference>
<dbReference type="PROSITE" id="PS01167">
    <property type="entry name" value="RIBOSOMAL_L17"/>
    <property type="match status" value="1"/>
</dbReference>
<dbReference type="STRING" id="215637.A0A4Q0A071"/>
<dbReference type="InterPro" id="IPR047859">
    <property type="entry name" value="Ribosomal_bL17_CS"/>
</dbReference>
<dbReference type="EMBL" id="ML002326">
    <property type="protein sequence ID" value="RKP38821.1"/>
    <property type="molecule type" value="Genomic_DNA"/>
</dbReference>
<dbReference type="Proteomes" id="UP000268162">
    <property type="component" value="Unassembled WGS sequence"/>
</dbReference>
<reference evidence="6" key="1">
    <citation type="journal article" date="2018" name="Nat. Microbiol.">
        <title>Leveraging single-cell genomics to expand the fungal tree of life.</title>
        <authorList>
            <person name="Ahrendt S.R."/>
            <person name="Quandt C.A."/>
            <person name="Ciobanu D."/>
            <person name="Clum A."/>
            <person name="Salamov A."/>
            <person name="Andreopoulos B."/>
            <person name="Cheng J.F."/>
            <person name="Woyke T."/>
            <person name="Pelin A."/>
            <person name="Henrissat B."/>
            <person name="Reynolds N.K."/>
            <person name="Benny G.L."/>
            <person name="Smith M.E."/>
            <person name="James T.Y."/>
            <person name="Grigoriev I.V."/>
        </authorList>
    </citation>
    <scope>NUCLEOTIDE SEQUENCE [LARGE SCALE GENOMIC DNA]</scope>
    <source>
        <strain evidence="6">RSA 468</strain>
    </source>
</reference>
<evidence type="ECO:0000256" key="3">
    <source>
        <dbReference type="ARBA" id="ARBA00023274"/>
    </source>
</evidence>
<dbReference type="SUPFAM" id="SSF64263">
    <property type="entry name" value="Prokaryotic ribosomal protein L17"/>
    <property type="match status" value="1"/>
</dbReference>
<dbReference type="NCBIfam" id="TIGR00059">
    <property type="entry name" value="L17"/>
    <property type="match status" value="1"/>
</dbReference>
<evidence type="ECO:0000313" key="6">
    <source>
        <dbReference type="Proteomes" id="UP000268162"/>
    </source>
</evidence>
<feature type="non-terminal residue" evidence="5">
    <location>
        <position position="132"/>
    </location>
</feature>
<evidence type="ECO:0000256" key="1">
    <source>
        <dbReference type="ARBA" id="ARBA00008777"/>
    </source>
</evidence>
<evidence type="ECO:0000256" key="4">
    <source>
        <dbReference type="RuleBase" id="RU000660"/>
    </source>
</evidence>
<keyword evidence="3 4" id="KW-0687">Ribonucleoprotein</keyword>
<name>A0A4Q0A071_9FUNG</name>
<organism evidence="5 6">
    <name type="scientific">Dimargaris cristalligena</name>
    <dbReference type="NCBI Taxonomy" id="215637"/>
    <lineage>
        <taxon>Eukaryota</taxon>
        <taxon>Fungi</taxon>
        <taxon>Fungi incertae sedis</taxon>
        <taxon>Zoopagomycota</taxon>
        <taxon>Kickxellomycotina</taxon>
        <taxon>Dimargaritomycetes</taxon>
        <taxon>Dimargaritales</taxon>
        <taxon>Dimargaritaceae</taxon>
        <taxon>Dimargaris</taxon>
    </lineage>
</organism>
<dbReference type="HAMAP" id="MF_01368">
    <property type="entry name" value="Ribosomal_bL17"/>
    <property type="match status" value="1"/>
</dbReference>
<proteinExistence type="inferred from homology"/>
<keyword evidence="2 4" id="KW-0689">Ribosomal protein</keyword>
<dbReference type="Pfam" id="PF01196">
    <property type="entry name" value="Ribosomal_L17"/>
    <property type="match status" value="1"/>
</dbReference>
<dbReference type="AlphaFoldDB" id="A0A4Q0A071"/>
<dbReference type="GO" id="GO:0022625">
    <property type="term" value="C:cytosolic large ribosomal subunit"/>
    <property type="evidence" value="ECO:0007669"/>
    <property type="project" value="TreeGrafter"/>
</dbReference>
<dbReference type="PANTHER" id="PTHR14413">
    <property type="entry name" value="RIBOSOMAL PROTEIN L17"/>
    <property type="match status" value="1"/>
</dbReference>
<evidence type="ECO:0000256" key="2">
    <source>
        <dbReference type="ARBA" id="ARBA00022980"/>
    </source>
</evidence>
<comment type="similarity">
    <text evidence="1 4">Belongs to the bacterial ribosomal protein bL17 family.</text>
</comment>
<protein>
    <submittedName>
        <fullName evidence="5">LSU ribosomal protein L17P</fullName>
    </submittedName>
</protein>
<evidence type="ECO:0000313" key="5">
    <source>
        <dbReference type="EMBL" id="RKP38821.1"/>
    </source>
</evidence>
<keyword evidence="6" id="KW-1185">Reference proteome</keyword>
<sequence>MRLNKPRSSYGKTWSYRLAMFRNMTTSLFKHGRIETTVPKAKELRKFAERMITFGKSGTNNDRIQAAKILRETKTMLPKVFDELAPRYQDRNGGYTRIVKMGWRKIDRAPMAIVELVGGEQDLRYQSTIRTL</sequence>